<evidence type="ECO:0000256" key="7">
    <source>
        <dbReference type="ARBA" id="ARBA00023040"/>
    </source>
</evidence>
<dbReference type="InterPro" id="IPR004073">
    <property type="entry name" value="GPCR_3_vmron_rcpt_2"/>
</dbReference>
<evidence type="ECO:0000256" key="8">
    <source>
        <dbReference type="ARBA" id="ARBA00023136"/>
    </source>
</evidence>
<evidence type="ECO:0000256" key="3">
    <source>
        <dbReference type="ARBA" id="ARBA00022475"/>
    </source>
</evidence>
<feature type="transmembrane region" description="Helical" evidence="12">
    <location>
        <begin position="776"/>
        <end position="800"/>
    </location>
</feature>
<organism evidence="14 15">
    <name type="scientific">Leptobrachium leishanense</name>
    <name type="common">Leishan spiny toad</name>
    <dbReference type="NCBI Taxonomy" id="445787"/>
    <lineage>
        <taxon>Eukaryota</taxon>
        <taxon>Metazoa</taxon>
        <taxon>Chordata</taxon>
        <taxon>Craniata</taxon>
        <taxon>Vertebrata</taxon>
        <taxon>Euteleostomi</taxon>
        <taxon>Amphibia</taxon>
        <taxon>Batrachia</taxon>
        <taxon>Anura</taxon>
        <taxon>Pelobatoidea</taxon>
        <taxon>Megophryidae</taxon>
        <taxon>Leptobrachium</taxon>
    </lineage>
</organism>
<dbReference type="GO" id="GO:0005886">
    <property type="term" value="C:plasma membrane"/>
    <property type="evidence" value="ECO:0007669"/>
    <property type="project" value="UniProtKB-SubCell"/>
</dbReference>
<dbReference type="InterPro" id="IPR000337">
    <property type="entry name" value="GPCR_3"/>
</dbReference>
<evidence type="ECO:0000259" key="13">
    <source>
        <dbReference type="PROSITE" id="PS50259"/>
    </source>
</evidence>
<comment type="similarity">
    <text evidence="2">Belongs to the G-protein coupled receptor 3 family.</text>
</comment>
<dbReference type="Pfam" id="PF00003">
    <property type="entry name" value="7tm_3"/>
    <property type="match status" value="1"/>
</dbReference>
<dbReference type="CDD" id="cd15283">
    <property type="entry name" value="7tmC_V2R_pheromone"/>
    <property type="match status" value="1"/>
</dbReference>
<keyword evidence="5" id="KW-0732">Signal</keyword>
<name>A0A8C5MM97_9ANUR</name>
<dbReference type="GeneTree" id="ENSGT00950000182788"/>
<keyword evidence="15" id="KW-1185">Reference proteome</keyword>
<keyword evidence="11" id="KW-0807">Transducer</keyword>
<evidence type="ECO:0000256" key="11">
    <source>
        <dbReference type="ARBA" id="ARBA00023224"/>
    </source>
</evidence>
<reference evidence="14" key="1">
    <citation type="submission" date="2025-08" db="UniProtKB">
        <authorList>
            <consortium name="Ensembl"/>
        </authorList>
    </citation>
    <scope>IDENTIFICATION</scope>
</reference>
<keyword evidence="9" id="KW-0675">Receptor</keyword>
<keyword evidence="7" id="KW-0297">G-protein coupled receptor</keyword>
<dbReference type="GO" id="GO:0004930">
    <property type="term" value="F:G protein-coupled receptor activity"/>
    <property type="evidence" value="ECO:0007669"/>
    <property type="project" value="UniProtKB-KW"/>
</dbReference>
<dbReference type="InterPro" id="IPR038550">
    <property type="entry name" value="GPCR_3_9-Cys_sf"/>
</dbReference>
<evidence type="ECO:0000256" key="9">
    <source>
        <dbReference type="ARBA" id="ARBA00023170"/>
    </source>
</evidence>
<dbReference type="PRINTS" id="PR00248">
    <property type="entry name" value="GPCRMGR"/>
</dbReference>
<keyword evidence="10" id="KW-0325">Glycoprotein</keyword>
<feature type="transmembrane region" description="Helical" evidence="12">
    <location>
        <begin position="43"/>
        <end position="63"/>
    </location>
</feature>
<feature type="transmembrane region" description="Helical" evidence="12">
    <location>
        <begin position="127"/>
        <end position="149"/>
    </location>
</feature>
<dbReference type="Gene3D" id="3.40.50.2300">
    <property type="match status" value="2"/>
</dbReference>
<sequence length="815" mass="92059">MPAAYSEWADKSLGAWTLFIVAIASWLLGFVDPWSRMCFTKIFSFFSLNIKYYQNLMAFIFAISEINQNPEILPNVTLGFYTVDPCFNEAQAVKGMIGMFSRSTSSRSIPNYHCGLSSNLVGFVDGISPSLTLLSTSCFLLLFTFLFVFQISYSSMDPILSDKVQFPYFYRTVPNEIIQYKAIVSLMKYFGWSWVGILVADNESGLMASQEIQRGLSQHGYCVEFVEYIQYKTNVDEALIERIVRSLRTSTANVIIIYAARDYVFHLVVILYMYPIANKIWIISSQWGLSEGLHLDFLSLEPFNGSLAFTLPAKTTPNFEEFSKNINPGSYPNDIFIDKVWMELYDCNYRRKSGDFEICIGNETIKRAEFVNIHKSMTQYSYSIYNAVYALAHALHLMTSPKKEDLGENGFPAWKVSVMSECHNIKNSLFDILNWVVFADQTLDAIKVGQFHQQTLPDLMINEEKIRWDPGFEKSQHSVCSESCIPGYRKSHRESQPSCCYDCVPCVEGEISNETDMGTCTKCPDHLWSNTDRDTCIPKAITYLSYEDILGMSLAVVSIVLFLLTCLVTMILMKHRNTPVVKANNRNLSFILLISLKMCFLCSLIFIGYPHKVTCILRQTVFGITFSISVSAILAKTVTVVIAFNATNPRSRLKHWVGTRTSYSVLLICSSIQLIICVIWLGSSPPFPQENMQDEVGKIVAECNDGSQVAFYSVLGYMGFLAFVSFLIAFLARNLPDAFNEAKYITFSMLVFCSVWISFIPAYLSSKGKNVVAVEIFAILASGFGLLGCIFIPKCYVILIKPELNSKMSMVPKKA</sequence>
<feature type="transmembrane region" description="Helical" evidence="12">
    <location>
        <begin position="709"/>
        <end position="732"/>
    </location>
</feature>
<feature type="transmembrane region" description="Helical" evidence="12">
    <location>
        <begin position="252"/>
        <end position="274"/>
    </location>
</feature>
<evidence type="ECO:0000313" key="14">
    <source>
        <dbReference type="Ensembl" id="ENSLLEP00000014051.1"/>
    </source>
</evidence>
<dbReference type="PANTHER" id="PTHR24061:SF543">
    <property type="entry name" value="VOMERONASAL TYPE-2 RECEPTOR 26"/>
    <property type="match status" value="1"/>
</dbReference>
<dbReference type="InterPro" id="IPR028082">
    <property type="entry name" value="Peripla_BP_I"/>
</dbReference>
<dbReference type="OrthoDB" id="5984008at2759"/>
<dbReference type="Pfam" id="PF01094">
    <property type="entry name" value="ANF_receptor"/>
    <property type="match status" value="1"/>
</dbReference>
<dbReference type="Pfam" id="PF07562">
    <property type="entry name" value="NCD3G"/>
    <property type="match status" value="1"/>
</dbReference>
<dbReference type="AlphaFoldDB" id="A0A8C5MM97"/>
<feature type="transmembrane region" description="Helical" evidence="12">
    <location>
        <begin position="549"/>
        <end position="572"/>
    </location>
</feature>
<keyword evidence="4 12" id="KW-0812">Transmembrane</keyword>
<dbReference type="InterPro" id="IPR011500">
    <property type="entry name" value="GPCR_3_9-Cys_dom"/>
</dbReference>
<feature type="domain" description="G-protein coupled receptors family 3 profile" evidence="13">
    <location>
        <begin position="550"/>
        <end position="814"/>
    </location>
</feature>
<evidence type="ECO:0000313" key="15">
    <source>
        <dbReference type="Proteomes" id="UP000694569"/>
    </source>
</evidence>
<evidence type="ECO:0000256" key="2">
    <source>
        <dbReference type="ARBA" id="ARBA00007242"/>
    </source>
</evidence>
<dbReference type="PROSITE" id="PS50259">
    <property type="entry name" value="G_PROTEIN_RECEP_F3_4"/>
    <property type="match status" value="1"/>
</dbReference>
<evidence type="ECO:0000256" key="5">
    <source>
        <dbReference type="ARBA" id="ARBA00022729"/>
    </source>
</evidence>
<evidence type="ECO:0000256" key="1">
    <source>
        <dbReference type="ARBA" id="ARBA00004651"/>
    </source>
</evidence>
<comment type="subcellular location">
    <subcellularLocation>
        <location evidence="1">Cell membrane</location>
        <topology evidence="1">Multi-pass membrane protein</topology>
    </subcellularLocation>
</comment>
<dbReference type="InterPro" id="IPR000068">
    <property type="entry name" value="GPCR_3_Ca_sens_rcpt-rel"/>
</dbReference>
<feature type="transmembrane region" description="Helical" evidence="12">
    <location>
        <begin position="588"/>
        <end position="609"/>
    </location>
</feature>
<dbReference type="FunFam" id="2.10.50.30:FF:000002">
    <property type="entry name" value="Vomeronasal 2 receptor, h1"/>
    <property type="match status" value="1"/>
</dbReference>
<dbReference type="PROSITE" id="PS00981">
    <property type="entry name" value="G_PROTEIN_RECEP_F3_3"/>
    <property type="match status" value="1"/>
</dbReference>
<protein>
    <recommendedName>
        <fullName evidence="13">G-protein coupled receptors family 3 profile domain-containing protein</fullName>
    </recommendedName>
</protein>
<evidence type="ECO:0000256" key="6">
    <source>
        <dbReference type="ARBA" id="ARBA00022989"/>
    </source>
</evidence>
<evidence type="ECO:0000256" key="12">
    <source>
        <dbReference type="SAM" id="Phobius"/>
    </source>
</evidence>
<evidence type="ECO:0000256" key="10">
    <source>
        <dbReference type="ARBA" id="ARBA00023180"/>
    </source>
</evidence>
<keyword evidence="6 12" id="KW-1133">Transmembrane helix</keyword>
<dbReference type="Ensembl" id="ENSLLET00000014604.1">
    <property type="protein sequence ID" value="ENSLLEP00000014051.1"/>
    <property type="gene ID" value="ENSLLEG00000008902.1"/>
</dbReference>
<reference evidence="14" key="2">
    <citation type="submission" date="2025-09" db="UniProtKB">
        <authorList>
            <consortium name="Ensembl"/>
        </authorList>
    </citation>
    <scope>IDENTIFICATION</scope>
</reference>
<proteinExistence type="inferred from homology"/>
<dbReference type="FunFam" id="3.40.50.2300:FF:000024">
    <property type="entry name" value="Vomeronasal 2, receptor 73"/>
    <property type="match status" value="1"/>
</dbReference>
<dbReference type="PANTHER" id="PTHR24061">
    <property type="entry name" value="CALCIUM-SENSING RECEPTOR-RELATED"/>
    <property type="match status" value="1"/>
</dbReference>
<dbReference type="InterPro" id="IPR017978">
    <property type="entry name" value="GPCR_3_C"/>
</dbReference>
<dbReference type="InterPro" id="IPR001828">
    <property type="entry name" value="ANF_lig-bd_rcpt"/>
</dbReference>
<feature type="transmembrane region" description="Helical" evidence="12">
    <location>
        <begin position="744"/>
        <end position="764"/>
    </location>
</feature>
<keyword evidence="3" id="KW-1003">Cell membrane</keyword>
<evidence type="ECO:0000256" key="4">
    <source>
        <dbReference type="ARBA" id="ARBA00022692"/>
    </source>
</evidence>
<keyword evidence="8 12" id="KW-0472">Membrane</keyword>
<dbReference type="SUPFAM" id="SSF53822">
    <property type="entry name" value="Periplasmic binding protein-like I"/>
    <property type="match status" value="1"/>
</dbReference>
<feature type="transmembrane region" description="Helical" evidence="12">
    <location>
        <begin position="665"/>
        <end position="683"/>
    </location>
</feature>
<dbReference type="Proteomes" id="UP000694569">
    <property type="component" value="Unplaced"/>
</dbReference>
<dbReference type="PRINTS" id="PR01535">
    <property type="entry name" value="VOMERONASL2R"/>
</dbReference>
<accession>A0A8C5MM97</accession>
<feature type="transmembrane region" description="Helical" evidence="12">
    <location>
        <begin position="12"/>
        <end position="31"/>
    </location>
</feature>
<dbReference type="Gene3D" id="2.10.50.30">
    <property type="entry name" value="GPCR, family 3, nine cysteines domain"/>
    <property type="match status" value="1"/>
</dbReference>
<dbReference type="InterPro" id="IPR017979">
    <property type="entry name" value="GPCR_3_CS"/>
</dbReference>
<feature type="transmembrane region" description="Helical" evidence="12">
    <location>
        <begin position="621"/>
        <end position="644"/>
    </location>
</feature>